<evidence type="ECO:0000256" key="4">
    <source>
        <dbReference type="PROSITE-ProRule" id="PRU01248"/>
    </source>
</evidence>
<dbReference type="PANTHER" id="PTHR30349:SF41">
    <property type="entry name" value="INTEGRASE_RECOMBINASE PROTEIN MJ0367-RELATED"/>
    <property type="match status" value="1"/>
</dbReference>
<dbReference type="GO" id="GO:0015074">
    <property type="term" value="P:DNA integration"/>
    <property type="evidence" value="ECO:0007669"/>
    <property type="project" value="UniProtKB-KW"/>
</dbReference>
<evidence type="ECO:0000313" key="7">
    <source>
        <dbReference type="EMBL" id="ADI36104.1"/>
    </source>
</evidence>
<dbReference type="InterPro" id="IPR010998">
    <property type="entry name" value="Integrase_recombinase_N"/>
</dbReference>
<dbReference type="KEGG" id="mvo:Mvol_0444"/>
<dbReference type="SUPFAM" id="SSF56349">
    <property type="entry name" value="DNA breaking-rejoining enzymes"/>
    <property type="match status" value="1"/>
</dbReference>
<evidence type="ECO:0000259" key="6">
    <source>
        <dbReference type="PROSITE" id="PS51900"/>
    </source>
</evidence>
<dbReference type="InterPro" id="IPR002104">
    <property type="entry name" value="Integrase_catalytic"/>
</dbReference>
<dbReference type="Pfam" id="PF13495">
    <property type="entry name" value="Phage_int_SAM_4"/>
    <property type="match status" value="1"/>
</dbReference>
<accession>D7DSJ4</accession>
<gene>
    <name evidence="7" type="ordered locus">Mvol_0444</name>
</gene>
<dbReference type="EMBL" id="CP002057">
    <property type="protein sequence ID" value="ADI36104.1"/>
    <property type="molecule type" value="Genomic_DNA"/>
</dbReference>
<keyword evidence="2 4" id="KW-0238">DNA-binding</keyword>
<dbReference type="eggNOG" id="arCOG01241">
    <property type="taxonomic scope" value="Archaea"/>
</dbReference>
<dbReference type="InParanoid" id="D7DSJ4"/>
<dbReference type="PANTHER" id="PTHR30349">
    <property type="entry name" value="PHAGE INTEGRASE-RELATED"/>
    <property type="match status" value="1"/>
</dbReference>
<dbReference type="Proteomes" id="UP000007722">
    <property type="component" value="Chromosome"/>
</dbReference>
<dbReference type="Pfam" id="PF00589">
    <property type="entry name" value="Phage_integrase"/>
    <property type="match status" value="1"/>
</dbReference>
<dbReference type="InterPro" id="IPR050090">
    <property type="entry name" value="Tyrosine_recombinase_XerCD"/>
</dbReference>
<name>D7DSJ4_METV3</name>
<keyword evidence="3" id="KW-0233">DNA recombination</keyword>
<dbReference type="PROSITE" id="PS51898">
    <property type="entry name" value="TYR_RECOMBINASE"/>
    <property type="match status" value="1"/>
</dbReference>
<dbReference type="GO" id="GO:0006310">
    <property type="term" value="P:DNA recombination"/>
    <property type="evidence" value="ECO:0007669"/>
    <property type="project" value="UniProtKB-KW"/>
</dbReference>
<evidence type="ECO:0000256" key="1">
    <source>
        <dbReference type="ARBA" id="ARBA00022908"/>
    </source>
</evidence>
<evidence type="ECO:0000313" key="8">
    <source>
        <dbReference type="Proteomes" id="UP000007722"/>
    </source>
</evidence>
<dbReference type="OrthoDB" id="142231at2157"/>
<feature type="domain" description="Tyr recombinase" evidence="5">
    <location>
        <begin position="131"/>
        <end position="320"/>
    </location>
</feature>
<dbReference type="InterPro" id="IPR004107">
    <property type="entry name" value="Integrase_SAM-like_N"/>
</dbReference>
<dbReference type="InterPro" id="IPR044068">
    <property type="entry name" value="CB"/>
</dbReference>
<feature type="domain" description="Core-binding (CB)" evidence="6">
    <location>
        <begin position="18"/>
        <end position="108"/>
    </location>
</feature>
<dbReference type="STRING" id="456320.Mvol_0444"/>
<dbReference type="PROSITE" id="PS51900">
    <property type="entry name" value="CB"/>
    <property type="match status" value="1"/>
</dbReference>
<dbReference type="InterPro" id="IPR011010">
    <property type="entry name" value="DNA_brk_join_enz"/>
</dbReference>
<dbReference type="HOGENOM" id="CLU_027562_9_5_2"/>
<keyword evidence="1" id="KW-0229">DNA integration</keyword>
<dbReference type="Gene3D" id="1.10.150.130">
    <property type="match status" value="1"/>
</dbReference>
<proteinExistence type="predicted"/>
<dbReference type="CDD" id="cd00397">
    <property type="entry name" value="DNA_BRE_C"/>
    <property type="match status" value="1"/>
</dbReference>
<dbReference type="Gene3D" id="1.10.443.10">
    <property type="entry name" value="Intergrase catalytic core"/>
    <property type="match status" value="1"/>
</dbReference>
<organism evidence="7 8">
    <name type="scientific">Methanococcus voltae (strain ATCC BAA-1334 / A3)</name>
    <dbReference type="NCBI Taxonomy" id="456320"/>
    <lineage>
        <taxon>Archaea</taxon>
        <taxon>Methanobacteriati</taxon>
        <taxon>Methanobacteriota</taxon>
        <taxon>Methanomada group</taxon>
        <taxon>Methanococci</taxon>
        <taxon>Methanococcales</taxon>
        <taxon>Methanococcaceae</taxon>
        <taxon>Methanococcus</taxon>
    </lineage>
</organism>
<evidence type="ECO:0000259" key="5">
    <source>
        <dbReference type="PROSITE" id="PS51898"/>
    </source>
</evidence>
<keyword evidence="8" id="KW-1185">Reference proteome</keyword>
<dbReference type="AlphaFoldDB" id="D7DSJ4"/>
<evidence type="ECO:0000256" key="2">
    <source>
        <dbReference type="ARBA" id="ARBA00023125"/>
    </source>
</evidence>
<protein>
    <submittedName>
        <fullName evidence="7">Integrase family protein</fullName>
    </submittedName>
</protein>
<reference evidence="7 8" key="1">
    <citation type="submission" date="2010-05" db="EMBL/GenBank/DDBJ databases">
        <title>Complete sequence of Methanococcus voltae A3.</title>
        <authorList>
            <consortium name="US DOE Joint Genome Institute"/>
            <person name="Lucas S."/>
            <person name="Copeland A."/>
            <person name="Lapidus A."/>
            <person name="Cheng J.-F."/>
            <person name="Bruce D."/>
            <person name="Goodwin L."/>
            <person name="Pitluck S."/>
            <person name="Lowry S."/>
            <person name="Clum A."/>
            <person name="Land M."/>
            <person name="Hauser L."/>
            <person name="Kyrpides N."/>
            <person name="Mikhailova N."/>
            <person name="Whitman W.B."/>
            <person name="Woyke T."/>
        </authorList>
    </citation>
    <scope>NUCLEOTIDE SEQUENCE [LARGE SCALE GENOMIC DNA]</scope>
    <source>
        <strain evidence="8">ATCC BAA-1334 / A3</strain>
    </source>
</reference>
<dbReference type="GO" id="GO:0003677">
    <property type="term" value="F:DNA binding"/>
    <property type="evidence" value="ECO:0007669"/>
    <property type="project" value="UniProtKB-UniRule"/>
</dbReference>
<dbReference type="InterPro" id="IPR013762">
    <property type="entry name" value="Integrase-like_cat_sf"/>
</dbReference>
<sequence length="322" mass="38429">MNEEKLYNLFSSNQNPKQEFSLNIDKYLKDFEKERRFDGRKSSTIKGDLIKTKVFLDFVNDTIKKPLNELNYKDFVEFFYYLQEDRKVSRNTQNRYYNILKVFFRINRLDVMNEFIEDSSERKRFKRIEYKHYDVCTKREYEAIINQILHKTSSNTRFRNALVVKLLWETSARIGEILNVKIKDVNFKENTIRLTDTKGYEERIVVFSNGSLELIKTILNVDKRNKERYLFESEKNNQLYKGSVNRAFKEAIKVLKENGTIDSSKRIVIHSIRHGRISELLDTLPIDLVKEYVGHKSVKTTMIYAHSKERLNAQLNEVKKTL</sequence>
<evidence type="ECO:0000256" key="3">
    <source>
        <dbReference type="ARBA" id="ARBA00023172"/>
    </source>
</evidence>